<evidence type="ECO:0000256" key="1">
    <source>
        <dbReference type="SAM" id="Phobius"/>
    </source>
</evidence>
<organism evidence="2 3">
    <name type="scientific">Arsenophonus nasoniae</name>
    <name type="common">son-killer infecting Nasonia vitripennis</name>
    <dbReference type="NCBI Taxonomy" id="638"/>
    <lineage>
        <taxon>Bacteria</taxon>
        <taxon>Pseudomonadati</taxon>
        <taxon>Pseudomonadota</taxon>
        <taxon>Gammaproteobacteria</taxon>
        <taxon>Enterobacterales</taxon>
        <taxon>Morganellaceae</taxon>
        <taxon>Arsenophonus</taxon>
    </lineage>
</organism>
<dbReference type="EMBL" id="CP038626">
    <property type="protein sequence ID" value="QBY47001.1"/>
    <property type="molecule type" value="Genomic_DNA"/>
</dbReference>
<dbReference type="KEGG" id="ans:ArsFIN_56120"/>
<name>A0A4P7L328_9GAMM</name>
<gene>
    <name evidence="2" type="ORF">ArsFIN_56120</name>
</gene>
<sequence length="61" mass="6993">MFEKYATPSAYLCGVVSTGLGFFTLDELLAVTGILGTIGTFFINLYYKRKEYRLKERQTEQ</sequence>
<dbReference type="AlphaFoldDB" id="A0A4P7L328"/>
<keyword evidence="1" id="KW-0472">Membrane</keyword>
<proteinExistence type="predicted"/>
<evidence type="ECO:0000313" key="2">
    <source>
        <dbReference type="EMBL" id="QBY47001.1"/>
    </source>
</evidence>
<evidence type="ECO:0000313" key="3">
    <source>
        <dbReference type="Proteomes" id="UP000295134"/>
    </source>
</evidence>
<keyword evidence="1" id="KW-0812">Transmembrane</keyword>
<geneLocation type="plasmid" evidence="3">
    <name>parsfin14</name>
</geneLocation>
<dbReference type="RefSeq" id="WP_135679331.1">
    <property type="nucleotide sequence ID" value="NZ_CP038626.1"/>
</dbReference>
<dbReference type="InterPro" id="IPR032118">
    <property type="entry name" value="Phage_holin_HP1"/>
</dbReference>
<dbReference type="Pfam" id="PF16080">
    <property type="entry name" value="Phage_holin_2_3"/>
    <property type="match status" value="1"/>
</dbReference>
<protein>
    <submittedName>
        <fullName evidence="2">Bacteriophage holin family HP1</fullName>
    </submittedName>
</protein>
<keyword evidence="1" id="KW-1133">Transmembrane helix</keyword>
<dbReference type="GeneID" id="39751589"/>
<dbReference type="Proteomes" id="UP000295134">
    <property type="component" value="Plasmid pArsFIN14"/>
</dbReference>
<keyword evidence="2" id="KW-0614">Plasmid</keyword>
<reference evidence="2 3" key="1">
    <citation type="submission" date="2019-03" db="EMBL/GenBank/DDBJ databases">
        <title>Long-read sequencing reveals hyperdense prophage content in a complex bacterial symbiont genome.</title>
        <authorList>
            <person name="Frost C.L."/>
            <person name="Siozios S."/>
            <person name="Nadal-Jimenez P."/>
            <person name="Brockhurst M.A."/>
            <person name="King K.C."/>
            <person name="Darby A.C."/>
            <person name="Hurst G.D.D."/>
        </authorList>
    </citation>
    <scope>NUCLEOTIDE SEQUENCE [LARGE SCALE GENOMIC DNA]</scope>
    <source>
        <strain evidence="2 3">FIN</strain>
        <plasmid evidence="3">parsfin14</plasmid>
    </source>
</reference>
<accession>A0A4P7L328</accession>
<feature type="transmembrane region" description="Helical" evidence="1">
    <location>
        <begin position="28"/>
        <end position="47"/>
    </location>
</feature>